<gene>
    <name evidence="2" type="ORF">PCOR1329_LOCUS73765</name>
</gene>
<name>A0ABN9X616_9DINO</name>
<organism evidence="2 3">
    <name type="scientific">Prorocentrum cordatum</name>
    <dbReference type="NCBI Taxonomy" id="2364126"/>
    <lineage>
        <taxon>Eukaryota</taxon>
        <taxon>Sar</taxon>
        <taxon>Alveolata</taxon>
        <taxon>Dinophyceae</taxon>
        <taxon>Prorocentrales</taxon>
        <taxon>Prorocentraceae</taxon>
        <taxon>Prorocentrum</taxon>
    </lineage>
</organism>
<protein>
    <submittedName>
        <fullName evidence="2">Uncharacterized protein</fullName>
    </submittedName>
</protein>
<reference evidence="2" key="1">
    <citation type="submission" date="2023-10" db="EMBL/GenBank/DDBJ databases">
        <authorList>
            <person name="Chen Y."/>
            <person name="Shah S."/>
            <person name="Dougan E. K."/>
            <person name="Thang M."/>
            <person name="Chan C."/>
        </authorList>
    </citation>
    <scope>NUCLEOTIDE SEQUENCE [LARGE SCALE GENOMIC DNA]</scope>
</reference>
<sequence>ACERNVAAGPGEGAANEALLAARSRRGRRRRRWRPLDEPGPLTVAAAAGPGPTWPQGSPSSYGMTEVLVQEIGHGVPSPPAAQVKELNAVLFKLQGGVQEAKHGVGFQGMLHAMCRAVLSERRE</sequence>
<dbReference type="Proteomes" id="UP001189429">
    <property type="component" value="Unassembled WGS sequence"/>
</dbReference>
<dbReference type="EMBL" id="CAUYUJ010019953">
    <property type="protein sequence ID" value="CAK0894830.1"/>
    <property type="molecule type" value="Genomic_DNA"/>
</dbReference>
<keyword evidence="3" id="KW-1185">Reference proteome</keyword>
<feature type="non-terminal residue" evidence="2">
    <location>
        <position position="1"/>
    </location>
</feature>
<feature type="compositionally biased region" description="Basic residues" evidence="1">
    <location>
        <begin position="23"/>
        <end position="33"/>
    </location>
</feature>
<feature type="region of interest" description="Disordered" evidence="1">
    <location>
        <begin position="23"/>
        <end position="62"/>
    </location>
</feature>
<evidence type="ECO:0000256" key="1">
    <source>
        <dbReference type="SAM" id="MobiDB-lite"/>
    </source>
</evidence>
<comment type="caution">
    <text evidence="2">The sequence shown here is derived from an EMBL/GenBank/DDBJ whole genome shotgun (WGS) entry which is preliminary data.</text>
</comment>
<proteinExistence type="predicted"/>
<accession>A0ABN9X616</accession>
<evidence type="ECO:0000313" key="2">
    <source>
        <dbReference type="EMBL" id="CAK0894830.1"/>
    </source>
</evidence>
<evidence type="ECO:0000313" key="3">
    <source>
        <dbReference type="Proteomes" id="UP001189429"/>
    </source>
</evidence>